<evidence type="ECO:0000259" key="1">
    <source>
        <dbReference type="Pfam" id="PF14498"/>
    </source>
</evidence>
<dbReference type="PANTHER" id="PTHR31084:SF19">
    <property type="entry name" value="GLYCOSYL HYDROLASE FAMILY 95 N-TERMINAL DOMAIN-CONTAINING PROTEIN"/>
    <property type="match status" value="1"/>
</dbReference>
<feature type="domain" description="Glycosyl hydrolase family 95 N-terminal" evidence="1">
    <location>
        <begin position="50"/>
        <end position="193"/>
    </location>
</feature>
<dbReference type="GO" id="GO:0005975">
    <property type="term" value="P:carbohydrate metabolic process"/>
    <property type="evidence" value="ECO:0007669"/>
    <property type="project" value="InterPro"/>
</dbReference>
<dbReference type="Gene3D" id="2.70.98.50">
    <property type="entry name" value="putative glycoside hydrolase family protein from bacillus halodurans"/>
    <property type="match status" value="1"/>
</dbReference>
<dbReference type="InterPro" id="IPR013780">
    <property type="entry name" value="Glyco_hydro_b"/>
</dbReference>
<gene>
    <name evidence="3" type="ORF">SAE01_21640</name>
</gene>
<dbReference type="Gene3D" id="2.60.40.1180">
    <property type="entry name" value="Golgi alpha-mannosidase II"/>
    <property type="match status" value="1"/>
</dbReference>
<dbReference type="AlphaFoldDB" id="A0A512BCJ4"/>
<dbReference type="GO" id="GO:0004560">
    <property type="term" value="F:alpha-L-fucosidase activity"/>
    <property type="evidence" value="ECO:0007669"/>
    <property type="project" value="TreeGrafter"/>
</dbReference>
<evidence type="ECO:0000313" key="4">
    <source>
        <dbReference type="Proteomes" id="UP000321513"/>
    </source>
</evidence>
<proteinExistence type="predicted"/>
<sequence>MAITFFPKNTKRTSCLIAALLLPLPFIGYKEIVIGKPEAKELARRHSIVCNKPAPDFFSGALLGNGGLGVVVTTRPDAIVLYFGHNNVWDVRVAENHREELKDFNYVFDKLKKVPTSIAKLTQNKWYKEYHKTASDNYNKPYPRPFPCGSVVLGFDRRKVELMGHELDISNGVCTVRLLAGKKKVFLKLMTDMNKDRLLMQLVDAGGKPEANIFTRIKVLPDPSTPAEFPHYETLNSLADGTLGFRQILPDAVGKNREVAASAEDKAFSLAVRVNSRLKKIKQINVNGGLDEMPDLESAVSATGTFSAMVSLSEGRDTNVPQKLADKTEPSHNLFTATLRQNVREWSRYWSKSSVELGDNFLEEVWYRNLYFFNCAVKDGVQSPGLFANWSYNTIGSRWHGDYHFNYNIQQPFWLTFSSNHLEKNLPYVNLVEFLMPLSRRWANEYYHLPGAAFPHTAYPVQMSMNPFPIPDWGWEISETPWAVQGLWWHYTYSGDTTFLRARAYEPIKAATQFLVAYMKRPDAYSGNRWKDDKYHIFPTVPPELHGLTPGFNYNYDCSLDLALTRFIFNAFQQATAVLKTAEQEAPLLSDITDILNNYPDYPTATSDEFGEVFVSAPKEHHDVVYNIPLSLSPVFPGEDGGLGSEKNLLQQFRNTYRNHQNEGGNDLVFLNMQAARLGLLDLDQFKRQVNYCLLPNGTAANLVSQTRGRYTDQSNFTFMADAGIWFENFALPAVINECLMQGYDGLIRLFPNWPKEKDATFNNLRAAGAFLVSASQQDEKVTGVKIISEKGNELRIINPWGTDGDVVTAAGKRAIGKSLLVLKTTPGEVILLRP</sequence>
<name>A0A512BCJ4_9BACT</name>
<organism evidence="3 4">
    <name type="scientific">Segetibacter aerophilus</name>
    <dbReference type="NCBI Taxonomy" id="670293"/>
    <lineage>
        <taxon>Bacteria</taxon>
        <taxon>Pseudomonadati</taxon>
        <taxon>Bacteroidota</taxon>
        <taxon>Chitinophagia</taxon>
        <taxon>Chitinophagales</taxon>
        <taxon>Chitinophagaceae</taxon>
        <taxon>Segetibacter</taxon>
    </lineage>
</organism>
<accession>A0A512BCJ4</accession>
<protein>
    <submittedName>
        <fullName evidence="3">Uncharacterized protein</fullName>
    </submittedName>
</protein>
<feature type="domain" description="Glycosyl hydrolase family 95 catalytic" evidence="2">
    <location>
        <begin position="359"/>
        <end position="695"/>
    </location>
</feature>
<dbReference type="OrthoDB" id="9768507at2"/>
<dbReference type="SUPFAM" id="SSF48208">
    <property type="entry name" value="Six-hairpin glycosidases"/>
    <property type="match status" value="1"/>
</dbReference>
<dbReference type="RefSeq" id="WP_147203785.1">
    <property type="nucleotide sequence ID" value="NZ_BJYT01000007.1"/>
</dbReference>
<dbReference type="InterPro" id="IPR012341">
    <property type="entry name" value="6hp_glycosidase-like_sf"/>
</dbReference>
<dbReference type="Proteomes" id="UP000321513">
    <property type="component" value="Unassembled WGS sequence"/>
</dbReference>
<dbReference type="InterPro" id="IPR027414">
    <property type="entry name" value="GH95_N_dom"/>
</dbReference>
<dbReference type="Gene3D" id="1.50.10.10">
    <property type="match status" value="1"/>
</dbReference>
<dbReference type="EMBL" id="BJYT01000007">
    <property type="protein sequence ID" value="GEO09668.1"/>
    <property type="molecule type" value="Genomic_DNA"/>
</dbReference>
<evidence type="ECO:0000259" key="2">
    <source>
        <dbReference type="Pfam" id="PF22124"/>
    </source>
</evidence>
<dbReference type="InterPro" id="IPR008928">
    <property type="entry name" value="6-hairpin_glycosidase_sf"/>
</dbReference>
<dbReference type="Pfam" id="PF22124">
    <property type="entry name" value="Glyco_hydro_95_cat"/>
    <property type="match status" value="1"/>
</dbReference>
<dbReference type="Pfam" id="PF14498">
    <property type="entry name" value="Glyco_hyd_65N_2"/>
    <property type="match status" value="1"/>
</dbReference>
<evidence type="ECO:0000313" key="3">
    <source>
        <dbReference type="EMBL" id="GEO09668.1"/>
    </source>
</evidence>
<comment type="caution">
    <text evidence="3">The sequence shown here is derived from an EMBL/GenBank/DDBJ whole genome shotgun (WGS) entry which is preliminary data.</text>
</comment>
<dbReference type="PANTHER" id="PTHR31084">
    <property type="entry name" value="ALPHA-L-FUCOSIDASE 2"/>
    <property type="match status" value="1"/>
</dbReference>
<keyword evidence="4" id="KW-1185">Reference proteome</keyword>
<dbReference type="InterPro" id="IPR054363">
    <property type="entry name" value="GH95_cat"/>
</dbReference>
<reference evidence="3 4" key="1">
    <citation type="submission" date="2019-07" db="EMBL/GenBank/DDBJ databases">
        <title>Whole genome shotgun sequence of Segetibacter aerophilus NBRC 106135.</title>
        <authorList>
            <person name="Hosoyama A."/>
            <person name="Uohara A."/>
            <person name="Ohji S."/>
            <person name="Ichikawa N."/>
        </authorList>
    </citation>
    <scope>NUCLEOTIDE SEQUENCE [LARGE SCALE GENOMIC DNA]</scope>
    <source>
        <strain evidence="3 4">NBRC 106135</strain>
    </source>
</reference>